<dbReference type="SUPFAM" id="SSF47473">
    <property type="entry name" value="EF-hand"/>
    <property type="match status" value="1"/>
</dbReference>
<dbReference type="RefSeq" id="XP_005832459.1">
    <property type="nucleotide sequence ID" value="XM_005832402.1"/>
</dbReference>
<dbReference type="HOGENOM" id="CLU_592444_0_0_1"/>
<dbReference type="GeneID" id="17302037"/>
<dbReference type="PaxDb" id="55529-EKX45479"/>
<accession>L1JBI1</accession>
<feature type="compositionally biased region" description="Basic residues" evidence="2">
    <location>
        <begin position="1"/>
        <end position="11"/>
    </location>
</feature>
<evidence type="ECO:0000313" key="5">
    <source>
        <dbReference type="EnsemblProtists" id="EKX45479"/>
    </source>
</evidence>
<dbReference type="PANTHER" id="PTHR24111:SF0">
    <property type="entry name" value="LEUCINE-RICH REPEAT-CONTAINING PROTEIN"/>
    <property type="match status" value="1"/>
</dbReference>
<reference evidence="6" key="2">
    <citation type="submission" date="2012-11" db="EMBL/GenBank/DDBJ databases">
        <authorList>
            <person name="Kuo A."/>
            <person name="Curtis B.A."/>
            <person name="Tanifuji G."/>
            <person name="Burki F."/>
            <person name="Gruber A."/>
            <person name="Irimia M."/>
            <person name="Maruyama S."/>
            <person name="Arias M.C."/>
            <person name="Ball S.G."/>
            <person name="Gile G.H."/>
            <person name="Hirakawa Y."/>
            <person name="Hopkins J.F."/>
            <person name="Rensing S.A."/>
            <person name="Schmutz J."/>
            <person name="Symeonidi A."/>
            <person name="Elias M."/>
            <person name="Eveleigh R.J."/>
            <person name="Herman E.K."/>
            <person name="Klute M.J."/>
            <person name="Nakayama T."/>
            <person name="Obornik M."/>
            <person name="Reyes-Prieto A."/>
            <person name="Armbrust E.V."/>
            <person name="Aves S.J."/>
            <person name="Beiko R.G."/>
            <person name="Coutinho P."/>
            <person name="Dacks J.B."/>
            <person name="Durnford D.G."/>
            <person name="Fast N.M."/>
            <person name="Green B.R."/>
            <person name="Grisdale C."/>
            <person name="Hempe F."/>
            <person name="Henrissat B."/>
            <person name="Hoppner M.P."/>
            <person name="Ishida K.-I."/>
            <person name="Kim E."/>
            <person name="Koreny L."/>
            <person name="Kroth P.G."/>
            <person name="Liu Y."/>
            <person name="Malik S.-B."/>
            <person name="Maier U.G."/>
            <person name="McRose D."/>
            <person name="Mock T."/>
            <person name="Neilson J.A."/>
            <person name="Onodera N.T."/>
            <person name="Poole A.M."/>
            <person name="Pritham E.J."/>
            <person name="Richards T.A."/>
            <person name="Rocap G."/>
            <person name="Roy S.W."/>
            <person name="Sarai C."/>
            <person name="Schaack S."/>
            <person name="Shirato S."/>
            <person name="Slamovits C.H."/>
            <person name="Spencer D.F."/>
            <person name="Suzuki S."/>
            <person name="Worden A.Z."/>
            <person name="Zauner S."/>
            <person name="Barry K."/>
            <person name="Bell C."/>
            <person name="Bharti A.K."/>
            <person name="Crow J.A."/>
            <person name="Grimwood J."/>
            <person name="Kramer R."/>
            <person name="Lindquist E."/>
            <person name="Lucas S."/>
            <person name="Salamov A."/>
            <person name="McFadden G.I."/>
            <person name="Lane C.E."/>
            <person name="Keeling P.J."/>
            <person name="Gray M.W."/>
            <person name="Grigoriev I.V."/>
            <person name="Archibald J.M."/>
        </authorList>
    </citation>
    <scope>NUCLEOTIDE SEQUENCE</scope>
    <source>
        <strain evidence="6">CCMP2712</strain>
    </source>
</reference>
<keyword evidence="6" id="KW-1185">Reference proteome</keyword>
<feature type="region of interest" description="Disordered" evidence="2">
    <location>
        <begin position="183"/>
        <end position="233"/>
    </location>
</feature>
<evidence type="ECO:0000313" key="4">
    <source>
        <dbReference type="EMBL" id="EKX45479.1"/>
    </source>
</evidence>
<dbReference type="EMBL" id="JH992999">
    <property type="protein sequence ID" value="EKX45479.1"/>
    <property type="molecule type" value="Genomic_DNA"/>
</dbReference>
<evidence type="ECO:0000256" key="1">
    <source>
        <dbReference type="ARBA" id="ARBA00022737"/>
    </source>
</evidence>
<feature type="domain" description="EF-hand" evidence="3">
    <location>
        <begin position="141"/>
        <end position="176"/>
    </location>
</feature>
<dbReference type="OrthoDB" id="2101620at2759"/>
<dbReference type="PANTHER" id="PTHR24111">
    <property type="entry name" value="LEUCINE-RICH REPEAT-CONTAINING PROTEIN 34"/>
    <property type="match status" value="1"/>
</dbReference>
<dbReference type="Proteomes" id="UP000011087">
    <property type="component" value="Unassembled WGS sequence"/>
</dbReference>
<gene>
    <name evidence="4" type="ORF">GUITHDRAFT_163294</name>
</gene>
<dbReference type="AlphaFoldDB" id="L1JBI1"/>
<dbReference type="InterPro" id="IPR052201">
    <property type="entry name" value="LRR-containing_regulator"/>
</dbReference>
<dbReference type="KEGG" id="gtt:GUITHDRAFT_163294"/>
<dbReference type="Gene3D" id="3.80.10.10">
    <property type="entry name" value="Ribonuclease Inhibitor"/>
    <property type="match status" value="2"/>
</dbReference>
<organism evidence="4">
    <name type="scientific">Guillardia theta (strain CCMP2712)</name>
    <name type="common">Cryptophyte</name>
    <dbReference type="NCBI Taxonomy" id="905079"/>
    <lineage>
        <taxon>Eukaryota</taxon>
        <taxon>Cryptophyceae</taxon>
        <taxon>Pyrenomonadales</taxon>
        <taxon>Geminigeraceae</taxon>
        <taxon>Guillardia</taxon>
    </lineage>
</organism>
<keyword evidence="1" id="KW-0677">Repeat</keyword>
<dbReference type="SMART" id="SM00368">
    <property type="entry name" value="LRR_RI"/>
    <property type="match status" value="3"/>
</dbReference>
<sequence length="462" mass="49776">MQGKREKRRIWRNNGISRMEEIPRSPRATGNRGNAQENIQSAEVEEDDSCRLLQGNSDEDQHSNRHVDQHEMVDDVHRLFPSQTVQQAADRPASTSKVPRDCEEENNNVNSMKAASLPPSTPQHQVHQPIIIEKVKEALSQRFKSARKAFAFFDLKGAGKVSPKDFKSALDELGIKALGKSAGHSLKQPWGTDKNPLSNSSKARMKTKQSSRSLGRSVHDQGSEGGKTLEGDNGLQYDANQVLKLRGTSVGSKEAREIVLQLQNNKLLSVLDMSDSSISVAAASIITKALVADPSLSERVSSIVMSRSPAGDQVAEKMWSCLANTKVVALDMQVVSTAELSLCPSSSRLLTGASLAKVLKESASLSHLHLGGNSLLSTGVEALARSLPHAASLECLHLEGNGIDDNGARALAEVLGTTRISHLFLASNEISSIGATILVEAIKKRESAPQVNHSASTADIKN</sequence>
<dbReference type="InterPro" id="IPR001611">
    <property type="entry name" value="Leu-rich_rpt"/>
</dbReference>
<feature type="compositionally biased region" description="Polar residues" evidence="2">
    <location>
        <begin position="31"/>
        <end position="41"/>
    </location>
</feature>
<dbReference type="EnsemblProtists" id="EKX45479">
    <property type="protein sequence ID" value="EKX45479"/>
    <property type="gene ID" value="GUITHDRAFT_163294"/>
</dbReference>
<dbReference type="InterPro" id="IPR032675">
    <property type="entry name" value="LRR_dom_sf"/>
</dbReference>
<protein>
    <recommendedName>
        <fullName evidence="3">EF-hand domain-containing protein</fullName>
    </recommendedName>
</protein>
<reference evidence="5" key="3">
    <citation type="submission" date="2016-03" db="UniProtKB">
        <authorList>
            <consortium name="EnsemblProtists"/>
        </authorList>
    </citation>
    <scope>IDENTIFICATION</scope>
</reference>
<dbReference type="InterPro" id="IPR002048">
    <property type="entry name" value="EF_hand_dom"/>
</dbReference>
<reference evidence="4 6" key="1">
    <citation type="journal article" date="2012" name="Nature">
        <title>Algal genomes reveal evolutionary mosaicism and the fate of nucleomorphs.</title>
        <authorList>
            <consortium name="DOE Joint Genome Institute"/>
            <person name="Curtis B.A."/>
            <person name="Tanifuji G."/>
            <person name="Burki F."/>
            <person name="Gruber A."/>
            <person name="Irimia M."/>
            <person name="Maruyama S."/>
            <person name="Arias M.C."/>
            <person name="Ball S.G."/>
            <person name="Gile G.H."/>
            <person name="Hirakawa Y."/>
            <person name="Hopkins J.F."/>
            <person name="Kuo A."/>
            <person name="Rensing S.A."/>
            <person name="Schmutz J."/>
            <person name="Symeonidi A."/>
            <person name="Elias M."/>
            <person name="Eveleigh R.J."/>
            <person name="Herman E.K."/>
            <person name="Klute M.J."/>
            <person name="Nakayama T."/>
            <person name="Obornik M."/>
            <person name="Reyes-Prieto A."/>
            <person name="Armbrust E.V."/>
            <person name="Aves S.J."/>
            <person name="Beiko R.G."/>
            <person name="Coutinho P."/>
            <person name="Dacks J.B."/>
            <person name="Durnford D.G."/>
            <person name="Fast N.M."/>
            <person name="Green B.R."/>
            <person name="Grisdale C.J."/>
            <person name="Hempel F."/>
            <person name="Henrissat B."/>
            <person name="Hoppner M.P."/>
            <person name="Ishida K."/>
            <person name="Kim E."/>
            <person name="Koreny L."/>
            <person name="Kroth P.G."/>
            <person name="Liu Y."/>
            <person name="Malik S.B."/>
            <person name="Maier U.G."/>
            <person name="McRose D."/>
            <person name="Mock T."/>
            <person name="Neilson J.A."/>
            <person name="Onodera N.T."/>
            <person name="Poole A.M."/>
            <person name="Pritham E.J."/>
            <person name="Richards T.A."/>
            <person name="Rocap G."/>
            <person name="Roy S.W."/>
            <person name="Sarai C."/>
            <person name="Schaack S."/>
            <person name="Shirato S."/>
            <person name="Slamovits C.H."/>
            <person name="Spencer D.F."/>
            <person name="Suzuki S."/>
            <person name="Worden A.Z."/>
            <person name="Zauner S."/>
            <person name="Barry K."/>
            <person name="Bell C."/>
            <person name="Bharti A.K."/>
            <person name="Crow J.A."/>
            <person name="Grimwood J."/>
            <person name="Kramer R."/>
            <person name="Lindquist E."/>
            <person name="Lucas S."/>
            <person name="Salamov A."/>
            <person name="McFadden G.I."/>
            <person name="Lane C.E."/>
            <person name="Keeling P.J."/>
            <person name="Gray M.W."/>
            <person name="Grigoriev I.V."/>
            <person name="Archibald J.M."/>
        </authorList>
    </citation>
    <scope>NUCLEOTIDE SEQUENCE</scope>
    <source>
        <strain evidence="4 6">CCMP2712</strain>
    </source>
</reference>
<evidence type="ECO:0000313" key="6">
    <source>
        <dbReference type="Proteomes" id="UP000011087"/>
    </source>
</evidence>
<dbReference type="SUPFAM" id="SSF52047">
    <property type="entry name" value="RNI-like"/>
    <property type="match status" value="1"/>
</dbReference>
<dbReference type="InterPro" id="IPR011992">
    <property type="entry name" value="EF-hand-dom_pair"/>
</dbReference>
<name>L1JBI1_GUITC</name>
<dbReference type="GO" id="GO:0005509">
    <property type="term" value="F:calcium ion binding"/>
    <property type="evidence" value="ECO:0007669"/>
    <property type="project" value="InterPro"/>
</dbReference>
<proteinExistence type="predicted"/>
<dbReference type="Gene3D" id="1.10.238.10">
    <property type="entry name" value="EF-hand"/>
    <property type="match status" value="1"/>
</dbReference>
<dbReference type="PROSITE" id="PS50222">
    <property type="entry name" value="EF_HAND_2"/>
    <property type="match status" value="1"/>
</dbReference>
<dbReference type="eggNOG" id="KOG4308">
    <property type="taxonomic scope" value="Eukaryota"/>
</dbReference>
<evidence type="ECO:0000256" key="2">
    <source>
        <dbReference type="SAM" id="MobiDB-lite"/>
    </source>
</evidence>
<evidence type="ECO:0000259" key="3">
    <source>
        <dbReference type="PROSITE" id="PS50222"/>
    </source>
</evidence>
<feature type="compositionally biased region" description="Basic and acidic residues" evidence="2">
    <location>
        <begin position="217"/>
        <end position="230"/>
    </location>
</feature>
<dbReference type="Pfam" id="PF13516">
    <property type="entry name" value="LRR_6"/>
    <property type="match status" value="2"/>
</dbReference>
<feature type="region of interest" description="Disordered" evidence="2">
    <location>
        <begin position="1"/>
        <end position="66"/>
    </location>
</feature>